<evidence type="ECO:0000256" key="6">
    <source>
        <dbReference type="ARBA" id="ARBA00022989"/>
    </source>
</evidence>
<comment type="caution">
    <text evidence="11">The sequence shown here is derived from an EMBL/GenBank/DDBJ whole genome shotgun (WGS) entry which is preliminary data.</text>
</comment>
<dbReference type="InterPro" id="IPR011701">
    <property type="entry name" value="MFS"/>
</dbReference>
<dbReference type="Proteomes" id="UP001172728">
    <property type="component" value="Unassembled WGS sequence"/>
</dbReference>
<organism evidence="11 12">
    <name type="scientific">Demequina litoralis</name>
    <dbReference type="NCBI Taxonomy" id="3051660"/>
    <lineage>
        <taxon>Bacteria</taxon>
        <taxon>Bacillati</taxon>
        <taxon>Actinomycetota</taxon>
        <taxon>Actinomycetes</taxon>
        <taxon>Micrococcales</taxon>
        <taxon>Demequinaceae</taxon>
        <taxon>Demequina</taxon>
    </lineage>
</organism>
<evidence type="ECO:0000256" key="2">
    <source>
        <dbReference type="ARBA" id="ARBA00008537"/>
    </source>
</evidence>
<feature type="transmembrane region" description="Helical" evidence="9">
    <location>
        <begin position="295"/>
        <end position="318"/>
    </location>
</feature>
<dbReference type="PRINTS" id="PR01036">
    <property type="entry name" value="TCRTETB"/>
</dbReference>
<dbReference type="SUPFAM" id="SSF103473">
    <property type="entry name" value="MFS general substrate transporter"/>
    <property type="match status" value="1"/>
</dbReference>
<feature type="transmembrane region" description="Helical" evidence="9">
    <location>
        <begin position="69"/>
        <end position="93"/>
    </location>
</feature>
<feature type="domain" description="Major facilitator superfamily (MFS) profile" evidence="10">
    <location>
        <begin position="35"/>
        <end position="492"/>
    </location>
</feature>
<feature type="transmembrane region" description="Helical" evidence="9">
    <location>
        <begin position="34"/>
        <end position="57"/>
    </location>
</feature>
<evidence type="ECO:0000256" key="5">
    <source>
        <dbReference type="ARBA" id="ARBA00022692"/>
    </source>
</evidence>
<dbReference type="InterPro" id="IPR004638">
    <property type="entry name" value="EmrB-like"/>
</dbReference>
<comment type="subcellular location">
    <subcellularLocation>
        <location evidence="1">Cell membrane</location>
        <topology evidence="1">Multi-pass membrane protein</topology>
    </subcellularLocation>
</comment>
<evidence type="ECO:0000256" key="9">
    <source>
        <dbReference type="SAM" id="Phobius"/>
    </source>
</evidence>
<dbReference type="EMBL" id="JAUHPW010000011">
    <property type="protein sequence ID" value="MDN4476701.1"/>
    <property type="molecule type" value="Genomic_DNA"/>
</dbReference>
<feature type="transmembrane region" description="Helical" evidence="9">
    <location>
        <begin position="160"/>
        <end position="181"/>
    </location>
</feature>
<dbReference type="NCBIfam" id="TIGR00711">
    <property type="entry name" value="efflux_EmrB"/>
    <property type="match status" value="1"/>
</dbReference>
<dbReference type="Gene3D" id="1.20.1250.20">
    <property type="entry name" value="MFS general substrate transporter like domains"/>
    <property type="match status" value="1"/>
</dbReference>
<evidence type="ECO:0000256" key="4">
    <source>
        <dbReference type="ARBA" id="ARBA00022475"/>
    </source>
</evidence>
<evidence type="ECO:0000256" key="7">
    <source>
        <dbReference type="ARBA" id="ARBA00023136"/>
    </source>
</evidence>
<feature type="transmembrane region" description="Helical" evidence="9">
    <location>
        <begin position="187"/>
        <end position="208"/>
    </location>
</feature>
<feature type="transmembrane region" description="Helical" evidence="9">
    <location>
        <begin position="359"/>
        <end position="378"/>
    </location>
</feature>
<proteinExistence type="inferred from homology"/>
<dbReference type="PANTHER" id="PTHR42718">
    <property type="entry name" value="MAJOR FACILITATOR SUPERFAMILY MULTIDRUG TRANSPORTER MFSC"/>
    <property type="match status" value="1"/>
</dbReference>
<dbReference type="InterPro" id="IPR036259">
    <property type="entry name" value="MFS_trans_sf"/>
</dbReference>
<gene>
    <name evidence="11" type="ORF">QQX09_12635</name>
</gene>
<evidence type="ECO:0000256" key="1">
    <source>
        <dbReference type="ARBA" id="ARBA00004651"/>
    </source>
</evidence>
<evidence type="ECO:0000313" key="11">
    <source>
        <dbReference type="EMBL" id="MDN4476701.1"/>
    </source>
</evidence>
<keyword evidence="6 9" id="KW-1133">Transmembrane helix</keyword>
<dbReference type="RefSeq" id="WP_301135318.1">
    <property type="nucleotide sequence ID" value="NZ_JAUHPW010000011.1"/>
</dbReference>
<keyword evidence="7 9" id="KW-0472">Membrane</keyword>
<feature type="transmembrane region" description="Helical" evidence="9">
    <location>
        <begin position="126"/>
        <end position="148"/>
    </location>
</feature>
<keyword evidence="12" id="KW-1185">Reference proteome</keyword>
<evidence type="ECO:0000259" key="10">
    <source>
        <dbReference type="PROSITE" id="PS50850"/>
    </source>
</evidence>
<keyword evidence="4" id="KW-1003">Cell membrane</keyword>
<keyword evidence="5 9" id="KW-0812">Transmembrane</keyword>
<reference evidence="11" key="1">
    <citation type="submission" date="2023-06" db="EMBL/GenBank/DDBJ databases">
        <title>Sysu t00192.</title>
        <authorList>
            <person name="Gao L."/>
            <person name="Fang B.-Z."/>
            <person name="Li W.-J."/>
        </authorList>
    </citation>
    <scope>NUCLEOTIDE SEQUENCE</scope>
    <source>
        <strain evidence="11">SYSU T00192</strain>
    </source>
</reference>
<feature type="transmembrane region" description="Helical" evidence="9">
    <location>
        <begin position="384"/>
        <end position="410"/>
    </location>
</feature>
<comment type="similarity">
    <text evidence="2">Belongs to the major facilitator superfamily. EmrB family.</text>
</comment>
<evidence type="ECO:0000256" key="8">
    <source>
        <dbReference type="SAM" id="MobiDB-lite"/>
    </source>
</evidence>
<dbReference type="Gene3D" id="1.20.1720.10">
    <property type="entry name" value="Multidrug resistance protein D"/>
    <property type="match status" value="1"/>
</dbReference>
<evidence type="ECO:0000256" key="3">
    <source>
        <dbReference type="ARBA" id="ARBA00022448"/>
    </source>
</evidence>
<feature type="transmembrane region" description="Helical" evidence="9">
    <location>
        <begin position="431"/>
        <end position="449"/>
    </location>
</feature>
<feature type="transmembrane region" description="Helical" evidence="9">
    <location>
        <begin position="461"/>
        <end position="487"/>
    </location>
</feature>
<evidence type="ECO:0000313" key="12">
    <source>
        <dbReference type="Proteomes" id="UP001172728"/>
    </source>
</evidence>
<feature type="region of interest" description="Disordered" evidence="8">
    <location>
        <begin position="1"/>
        <end position="22"/>
    </location>
</feature>
<feature type="transmembrane region" description="Helical" evidence="9">
    <location>
        <begin position="220"/>
        <end position="242"/>
    </location>
</feature>
<dbReference type="PANTHER" id="PTHR42718:SF9">
    <property type="entry name" value="MAJOR FACILITATOR SUPERFAMILY MULTIDRUG TRANSPORTER MFSC"/>
    <property type="match status" value="1"/>
</dbReference>
<accession>A0ABT8GC35</accession>
<name>A0ABT8GC35_9MICO</name>
<protein>
    <submittedName>
        <fullName evidence="11">DHA2 family efflux MFS transporter permease subunit</fullName>
    </submittedName>
</protein>
<feature type="transmembrane region" description="Helical" evidence="9">
    <location>
        <begin position="254"/>
        <end position="274"/>
    </location>
</feature>
<feature type="transmembrane region" description="Helical" evidence="9">
    <location>
        <begin position="100"/>
        <end position="120"/>
    </location>
</feature>
<dbReference type="PROSITE" id="PS50850">
    <property type="entry name" value="MFS"/>
    <property type="match status" value="1"/>
</dbReference>
<sequence length="501" mass="52189">MSDDLATTPTPSAAPAEAATNPADDAATVRRNSVVIWVLIVSAFVVILNETIMGVALPHLMTDLGITAVAAQWLTTAFLLTMSIVIPVTGFLLQRYRTRPVFLSAMALFTAGTLIAALAPGFEVLLLARVVQAGGTAIMLPLLMTTVMQLEPPATRGRRMGSISVVIAVAPAIGPTISGLILSAFSWRFMFVFVLPIAAAVLVLGWRLMRDVSETREAPIDGLSVVLSALGFGGIVLGLSQIGEARGDGLPLSTVLAVAVGAVALALFVWRQLVLQRIDDALLDLRTFRARTFSVSIAMFVVMMMSLFGMIILLPIFMQEVLGLSVLQSGLLLLPGGLLMGLCARPVGRAVDRFGPRPLLIPGSAIVAATLWTLSAILDPGTPWWALLACHVAMSAGLALMFTPLFAASLGALPRHLYSHGSATVSTVQQVAAAAGTALFVSTMAAVAAGEVATGAAEAEAIAAGIRAAYLISASLATTLVIGAFFIERPIDSPEPGHAAH</sequence>
<feature type="transmembrane region" description="Helical" evidence="9">
    <location>
        <begin position="324"/>
        <end position="347"/>
    </location>
</feature>
<keyword evidence="3" id="KW-0813">Transport</keyword>
<dbReference type="InterPro" id="IPR020846">
    <property type="entry name" value="MFS_dom"/>
</dbReference>
<dbReference type="Pfam" id="PF07690">
    <property type="entry name" value="MFS_1"/>
    <property type="match status" value="1"/>
</dbReference>